<accession>A0A8H7ZM75</accession>
<dbReference type="EMBL" id="JAEFCI010013023">
    <property type="protein sequence ID" value="KAG5455644.1"/>
    <property type="molecule type" value="Genomic_DNA"/>
</dbReference>
<keyword evidence="4" id="KW-0963">Cytoplasm</keyword>
<comment type="subcellular location">
    <subcellularLocation>
        <location evidence="1">Cytoplasm</location>
        <location evidence="1">Cytoskeleton</location>
    </subcellularLocation>
</comment>
<proteinExistence type="inferred from homology"/>
<dbReference type="SUPFAM" id="SSF55307">
    <property type="entry name" value="Tubulin C-terminal domain-like"/>
    <property type="match status" value="1"/>
</dbReference>
<evidence type="ECO:0000256" key="8">
    <source>
        <dbReference type="ARBA" id="ARBA00023212"/>
    </source>
</evidence>
<organism evidence="11 12">
    <name type="scientific">Olpidium bornovanus</name>
    <dbReference type="NCBI Taxonomy" id="278681"/>
    <lineage>
        <taxon>Eukaryota</taxon>
        <taxon>Fungi</taxon>
        <taxon>Fungi incertae sedis</taxon>
        <taxon>Olpidiomycota</taxon>
        <taxon>Olpidiomycotina</taxon>
        <taxon>Olpidiomycetes</taxon>
        <taxon>Olpidiales</taxon>
        <taxon>Olpidiaceae</taxon>
        <taxon>Olpidium</taxon>
    </lineage>
</organism>
<evidence type="ECO:0000256" key="3">
    <source>
        <dbReference type="ARBA" id="ARBA00011747"/>
    </source>
</evidence>
<feature type="region of interest" description="Disordered" evidence="10">
    <location>
        <begin position="38"/>
        <end position="61"/>
    </location>
</feature>
<dbReference type="FunFam" id="1.10.287.600:FF:000013">
    <property type="entry name" value="Tubulin beta chain"/>
    <property type="match status" value="1"/>
</dbReference>
<evidence type="ECO:0000256" key="4">
    <source>
        <dbReference type="ARBA" id="ARBA00022490"/>
    </source>
</evidence>
<comment type="subunit">
    <text evidence="3">Dimer of alpha and beta chains. A typical microtubule is a hollow water-filled tube with an outer diameter of 25 nm and an inner diameter of 15 nM. Alpha-beta heterodimers associate head-to-tail to form protofilaments running lengthwise along the microtubule wall with the beta-tubulin subunit facing the microtubule plus end conferring a structural polarity. Microtubules usually have 13 protofilaments but different protofilament numbers can be found in some organisms and specialized cells.</text>
</comment>
<keyword evidence="7" id="KW-0342">GTP-binding</keyword>
<comment type="caution">
    <text evidence="11">The sequence shown here is derived from an EMBL/GenBank/DDBJ whole genome shotgun (WGS) entry which is preliminary data.</text>
</comment>
<dbReference type="GO" id="GO:0005200">
    <property type="term" value="F:structural constituent of cytoskeleton"/>
    <property type="evidence" value="ECO:0007669"/>
    <property type="project" value="InterPro"/>
</dbReference>
<dbReference type="Gene3D" id="1.10.287.600">
    <property type="entry name" value="Helix hairpin bin"/>
    <property type="match status" value="1"/>
</dbReference>
<keyword evidence="12" id="KW-1185">Reference proteome</keyword>
<dbReference type="PANTHER" id="PTHR36527">
    <property type="entry name" value="OS01G0282866 PROTEIN"/>
    <property type="match status" value="1"/>
</dbReference>
<dbReference type="GO" id="GO:0003924">
    <property type="term" value="F:GTPase activity"/>
    <property type="evidence" value="ECO:0007669"/>
    <property type="project" value="InterPro"/>
</dbReference>
<dbReference type="InterPro" id="IPR023123">
    <property type="entry name" value="Tubulin_C"/>
</dbReference>
<feature type="compositionally biased region" description="Acidic residues" evidence="10">
    <location>
        <begin position="42"/>
        <end position="61"/>
    </location>
</feature>
<keyword evidence="5" id="KW-0493">Microtubule</keyword>
<keyword evidence="6" id="KW-0547">Nucleotide-binding</keyword>
<dbReference type="GO" id="GO:0007017">
    <property type="term" value="P:microtubule-based process"/>
    <property type="evidence" value="ECO:0007669"/>
    <property type="project" value="InterPro"/>
</dbReference>
<reference evidence="11 12" key="1">
    <citation type="journal article" name="Sci. Rep.">
        <title>Genome-scale phylogenetic analyses confirm Olpidium as the closest living zoosporic fungus to the non-flagellated, terrestrial fungi.</title>
        <authorList>
            <person name="Chang Y."/>
            <person name="Rochon D."/>
            <person name="Sekimoto S."/>
            <person name="Wang Y."/>
            <person name="Chovatia M."/>
            <person name="Sandor L."/>
            <person name="Salamov A."/>
            <person name="Grigoriev I.V."/>
            <person name="Stajich J.E."/>
            <person name="Spatafora J.W."/>
        </authorList>
    </citation>
    <scope>NUCLEOTIDE SEQUENCE [LARGE SCALE GENOMIC DNA]</scope>
    <source>
        <strain evidence="11">S191</strain>
    </source>
</reference>
<sequence length="61" mass="7123">MFRRKAFLHWYTGEGMDEMEFTEAESNMNDLVSEYQQYQDATAEEEGEFEEEEGEGEAEAA</sequence>
<evidence type="ECO:0000256" key="10">
    <source>
        <dbReference type="SAM" id="MobiDB-lite"/>
    </source>
</evidence>
<dbReference type="GO" id="GO:0005525">
    <property type="term" value="F:GTP binding"/>
    <property type="evidence" value="ECO:0007669"/>
    <property type="project" value="UniProtKB-KW"/>
</dbReference>
<evidence type="ECO:0000256" key="1">
    <source>
        <dbReference type="ARBA" id="ARBA00004245"/>
    </source>
</evidence>
<keyword evidence="8" id="KW-0206">Cytoskeleton</keyword>
<evidence type="ECO:0000256" key="7">
    <source>
        <dbReference type="ARBA" id="ARBA00023134"/>
    </source>
</evidence>
<dbReference type="InterPro" id="IPR008280">
    <property type="entry name" value="Tub_FtsZ_C"/>
</dbReference>
<name>A0A8H7ZM75_9FUNG</name>
<dbReference type="PANTHER" id="PTHR36527:SF3">
    <property type="entry name" value="OS01G0282866 PROTEIN"/>
    <property type="match status" value="1"/>
</dbReference>
<evidence type="ECO:0000256" key="5">
    <source>
        <dbReference type="ARBA" id="ARBA00022701"/>
    </source>
</evidence>
<dbReference type="Proteomes" id="UP000673691">
    <property type="component" value="Unassembled WGS sequence"/>
</dbReference>
<comment type="function">
    <text evidence="9">Tubulin is the major constituent of microtubules, a cylinder consisting of laterally associated linear protofilaments composed of alpha- and beta-tubulin heterodimers. Microtubules grow by the addition of GTP-tubulin dimers to the microtubule end, where a stabilizing cap forms. Below the cap, tubulin dimers are in GDP-bound state, owing to GTPase activity of alpha-tubulin.</text>
</comment>
<gene>
    <name evidence="11" type="ORF">BJ554DRAFT_4862</name>
</gene>
<evidence type="ECO:0000256" key="6">
    <source>
        <dbReference type="ARBA" id="ARBA00022741"/>
    </source>
</evidence>
<dbReference type="OrthoDB" id="1662883at2759"/>
<evidence type="ECO:0000256" key="2">
    <source>
        <dbReference type="ARBA" id="ARBA00009636"/>
    </source>
</evidence>
<dbReference type="GO" id="GO:0005874">
    <property type="term" value="C:microtubule"/>
    <property type="evidence" value="ECO:0007669"/>
    <property type="project" value="UniProtKB-KW"/>
</dbReference>
<evidence type="ECO:0000256" key="9">
    <source>
        <dbReference type="ARBA" id="ARBA00034296"/>
    </source>
</evidence>
<comment type="similarity">
    <text evidence="2">Belongs to the tubulin family.</text>
</comment>
<evidence type="ECO:0000313" key="11">
    <source>
        <dbReference type="EMBL" id="KAG5455644.1"/>
    </source>
</evidence>
<evidence type="ECO:0000313" key="12">
    <source>
        <dbReference type="Proteomes" id="UP000673691"/>
    </source>
</evidence>
<dbReference type="PRINTS" id="PR01163">
    <property type="entry name" value="BETATUBULIN"/>
</dbReference>
<dbReference type="InterPro" id="IPR002453">
    <property type="entry name" value="Beta_tubulin"/>
</dbReference>
<dbReference type="AlphaFoldDB" id="A0A8H7ZM75"/>
<protein>
    <submittedName>
        <fullName evidence="11">Beta-tubulin</fullName>
    </submittedName>
</protein>